<dbReference type="AlphaFoldDB" id="A0A5E4ZG42"/>
<proteinExistence type="predicted"/>
<name>A0A5E4ZG42_9BURK</name>
<accession>A0A5E4ZG42</accession>
<reference evidence="1 2" key="1">
    <citation type="submission" date="2019-08" db="EMBL/GenBank/DDBJ databases">
        <authorList>
            <person name="Peeters C."/>
        </authorList>
    </citation>
    <scope>NUCLEOTIDE SEQUENCE [LARGE SCALE GENOMIC DNA]</scope>
    <source>
        <strain evidence="1 2">LMG 30175</strain>
    </source>
</reference>
<protein>
    <submittedName>
        <fullName evidence="1">Uncharacterized protein</fullName>
    </submittedName>
</protein>
<gene>
    <name evidence="1" type="ORF">PTE30175_05535</name>
</gene>
<evidence type="ECO:0000313" key="2">
    <source>
        <dbReference type="Proteomes" id="UP000414233"/>
    </source>
</evidence>
<organism evidence="1 2">
    <name type="scientific">Pandoraea terrae</name>
    <dbReference type="NCBI Taxonomy" id="1537710"/>
    <lineage>
        <taxon>Bacteria</taxon>
        <taxon>Pseudomonadati</taxon>
        <taxon>Pseudomonadota</taxon>
        <taxon>Betaproteobacteria</taxon>
        <taxon>Burkholderiales</taxon>
        <taxon>Burkholderiaceae</taxon>
        <taxon>Pandoraea</taxon>
    </lineage>
</organism>
<dbReference type="Proteomes" id="UP000414233">
    <property type="component" value="Unassembled WGS sequence"/>
</dbReference>
<sequence length="72" mass="7589">MLVLGLTLLALASSLAAGVAFVHLIAAMPLSVLEKAETNGRYAYLTETTQANESGKLHNKPATVMGQHALRL</sequence>
<dbReference type="RefSeq" id="WP_150700250.1">
    <property type="nucleotide sequence ID" value="NZ_CABPRZ010000046.1"/>
</dbReference>
<evidence type="ECO:0000313" key="1">
    <source>
        <dbReference type="EMBL" id="VVE59607.1"/>
    </source>
</evidence>
<dbReference type="EMBL" id="CABPRZ010000046">
    <property type="protein sequence ID" value="VVE59607.1"/>
    <property type="molecule type" value="Genomic_DNA"/>
</dbReference>
<dbReference type="OrthoDB" id="8943683at2"/>
<keyword evidence="2" id="KW-1185">Reference proteome</keyword>